<comment type="caution">
    <text evidence="1">The sequence shown here is derived from an EMBL/GenBank/DDBJ whole genome shotgun (WGS) entry which is preliminary data.</text>
</comment>
<name>A0A3E2MXI6_MYCMR</name>
<evidence type="ECO:0000313" key="2">
    <source>
        <dbReference type="Proteomes" id="UP000257451"/>
    </source>
</evidence>
<protein>
    <submittedName>
        <fullName evidence="1">Uncharacterized protein</fullName>
    </submittedName>
</protein>
<evidence type="ECO:0000313" key="1">
    <source>
        <dbReference type="EMBL" id="RFZ42528.1"/>
    </source>
</evidence>
<sequence length="42" mass="3977">MGVLAAGADDWVGAAGVSLPIAEGSAGGIAEVGETRPAPEAR</sequence>
<dbReference type="Proteomes" id="UP000257451">
    <property type="component" value="Unassembled WGS sequence"/>
</dbReference>
<accession>A0A3E2MXI6</accession>
<dbReference type="EMBL" id="PEDF01000068">
    <property type="protein sequence ID" value="RFZ42528.1"/>
    <property type="molecule type" value="Genomic_DNA"/>
</dbReference>
<reference evidence="1 2" key="1">
    <citation type="journal article" date="2018" name="Sci. Rep.">
        <title>Extensive genomic diversity among Mycobacterium marinum strains revealed by whole genome sequencing.</title>
        <authorList>
            <person name="Das S."/>
            <person name="Pettersson B.M."/>
            <person name="Behra P.R."/>
            <person name="Mallick A."/>
            <person name="Cheramie M."/>
            <person name="Ramesh M."/>
            <person name="Shirreff L."/>
            <person name="DuCote T."/>
            <person name="Dasgupta S."/>
            <person name="Ennis D.G."/>
            <person name="Kirsebom L.A."/>
        </authorList>
    </citation>
    <scope>NUCLEOTIDE SEQUENCE [LARGE SCALE GENOMIC DNA]</scope>
    <source>
        <strain evidence="1 2">Davis1</strain>
    </source>
</reference>
<organism evidence="1 2">
    <name type="scientific">Mycobacterium marinum</name>
    <dbReference type="NCBI Taxonomy" id="1781"/>
    <lineage>
        <taxon>Bacteria</taxon>
        <taxon>Bacillati</taxon>
        <taxon>Actinomycetota</taxon>
        <taxon>Actinomycetes</taxon>
        <taxon>Mycobacteriales</taxon>
        <taxon>Mycobacteriaceae</taxon>
        <taxon>Mycobacterium</taxon>
        <taxon>Mycobacterium ulcerans group</taxon>
    </lineage>
</organism>
<dbReference type="AlphaFoldDB" id="A0A3E2MXI6"/>
<gene>
    <name evidence="1" type="ORF">DAVIS_02106</name>
</gene>
<proteinExistence type="predicted"/>